<dbReference type="Proteomes" id="UP000257039">
    <property type="component" value="Unassembled WGS sequence"/>
</dbReference>
<dbReference type="RefSeq" id="WP_038289891.1">
    <property type="nucleotide sequence ID" value="NZ_NDXW01000001.1"/>
</dbReference>
<evidence type="ECO:0000256" key="4">
    <source>
        <dbReference type="ARBA" id="ARBA00023186"/>
    </source>
</evidence>
<keyword evidence="2 5" id="KW-0690">Ribosome biogenesis</keyword>
<dbReference type="SUPFAM" id="SSF50447">
    <property type="entry name" value="Translation proteins"/>
    <property type="match status" value="1"/>
</dbReference>
<dbReference type="SUPFAM" id="SSF50346">
    <property type="entry name" value="PRC-barrel domain"/>
    <property type="match status" value="1"/>
</dbReference>
<comment type="subunit">
    <text evidence="5">Binds ribosomal protein uS19.</text>
</comment>
<organism evidence="7 8">
    <name type="scientific">Zooshikella ganghwensis</name>
    <dbReference type="NCBI Taxonomy" id="202772"/>
    <lineage>
        <taxon>Bacteria</taxon>
        <taxon>Pseudomonadati</taxon>
        <taxon>Pseudomonadota</taxon>
        <taxon>Gammaproteobacteria</taxon>
        <taxon>Oceanospirillales</taxon>
        <taxon>Zooshikellaceae</taxon>
        <taxon>Zooshikella</taxon>
    </lineage>
</organism>
<keyword evidence="4 5" id="KW-0143">Chaperone</keyword>
<comment type="function">
    <text evidence="5">An accessory protein needed during the final step in the assembly of 30S ribosomal subunit, possibly for assembly of the head region. Essential for efficient processing of 16S rRNA. May be needed both before and after RbfA during the maturation of 16S rRNA. It has affinity for free ribosomal 30S subunits but not for 70S ribosomes.</text>
</comment>
<dbReference type="Pfam" id="PF01782">
    <property type="entry name" value="RimM"/>
    <property type="match status" value="1"/>
</dbReference>
<comment type="caution">
    <text evidence="7">The sequence shown here is derived from an EMBL/GenBank/DDBJ whole genome shotgun (WGS) entry which is preliminary data.</text>
</comment>
<evidence type="ECO:0000313" key="7">
    <source>
        <dbReference type="EMBL" id="RDH45100.1"/>
    </source>
</evidence>
<dbReference type="PANTHER" id="PTHR33692:SF1">
    <property type="entry name" value="RIBOSOME MATURATION FACTOR RIMM"/>
    <property type="match status" value="1"/>
</dbReference>
<dbReference type="GO" id="GO:0006364">
    <property type="term" value="P:rRNA processing"/>
    <property type="evidence" value="ECO:0007669"/>
    <property type="project" value="UniProtKB-UniRule"/>
</dbReference>
<evidence type="ECO:0000256" key="5">
    <source>
        <dbReference type="HAMAP-Rule" id="MF_00014"/>
    </source>
</evidence>
<dbReference type="AlphaFoldDB" id="A0A4P9VSV5"/>
<keyword evidence="8" id="KW-1185">Reference proteome</keyword>
<dbReference type="InterPro" id="IPR011961">
    <property type="entry name" value="RimM"/>
</dbReference>
<dbReference type="NCBIfam" id="TIGR02273">
    <property type="entry name" value="16S_RimM"/>
    <property type="match status" value="1"/>
</dbReference>
<evidence type="ECO:0000256" key="1">
    <source>
        <dbReference type="ARBA" id="ARBA00022490"/>
    </source>
</evidence>
<protein>
    <recommendedName>
        <fullName evidence="5">Ribosome maturation factor RimM</fullName>
    </recommendedName>
</protein>
<dbReference type="PANTHER" id="PTHR33692">
    <property type="entry name" value="RIBOSOME MATURATION FACTOR RIMM"/>
    <property type="match status" value="1"/>
</dbReference>
<dbReference type="EMBL" id="NDXW01000001">
    <property type="protein sequence ID" value="RDH45100.1"/>
    <property type="molecule type" value="Genomic_DNA"/>
</dbReference>
<dbReference type="HAMAP" id="MF_00014">
    <property type="entry name" value="Ribosome_mat_RimM"/>
    <property type="match status" value="1"/>
</dbReference>
<dbReference type="GO" id="GO:0043022">
    <property type="term" value="F:ribosome binding"/>
    <property type="evidence" value="ECO:0007669"/>
    <property type="project" value="InterPro"/>
</dbReference>
<comment type="domain">
    <text evidence="5">The PRC barrel domain binds ribosomal protein uS19.</text>
</comment>
<feature type="domain" description="RimM N-terminal" evidence="6">
    <location>
        <begin position="12"/>
        <end position="92"/>
    </location>
</feature>
<sequence>MSQSSVSSSFIVIGKVTSVFGVKGWLKIYSHTDPITNILNYPEWTLKLKGQQLSVRVDRGQRQGKGLIAHFVGCDDREQAHQYCGAEILVPKTVLPELGEGEYYWHQLEGLRVVTDISEDGVKPLLLGKVDHLLSTGSNDVLVVKPCEGSVDQRERLIPYLEKQVVCGVDLTQGVMRIDWDPEF</sequence>
<evidence type="ECO:0000256" key="3">
    <source>
        <dbReference type="ARBA" id="ARBA00022552"/>
    </source>
</evidence>
<dbReference type="GO" id="GO:0042274">
    <property type="term" value="P:ribosomal small subunit biogenesis"/>
    <property type="evidence" value="ECO:0007669"/>
    <property type="project" value="UniProtKB-UniRule"/>
</dbReference>
<evidence type="ECO:0000259" key="6">
    <source>
        <dbReference type="Pfam" id="PF01782"/>
    </source>
</evidence>
<gene>
    <name evidence="5" type="primary">rimM</name>
    <name evidence="7" type="ORF">B9G39_17575</name>
</gene>
<evidence type="ECO:0000256" key="2">
    <source>
        <dbReference type="ARBA" id="ARBA00022517"/>
    </source>
</evidence>
<comment type="subcellular location">
    <subcellularLocation>
        <location evidence="5">Cytoplasm</location>
    </subcellularLocation>
</comment>
<dbReference type="Gene3D" id="2.40.30.60">
    <property type="entry name" value="RimM"/>
    <property type="match status" value="1"/>
</dbReference>
<evidence type="ECO:0000313" key="8">
    <source>
        <dbReference type="Proteomes" id="UP000257039"/>
    </source>
</evidence>
<keyword evidence="3 5" id="KW-0698">rRNA processing</keyword>
<dbReference type="InterPro" id="IPR036976">
    <property type="entry name" value="RimM_N_sf"/>
</dbReference>
<dbReference type="GO" id="GO:0005840">
    <property type="term" value="C:ribosome"/>
    <property type="evidence" value="ECO:0007669"/>
    <property type="project" value="InterPro"/>
</dbReference>
<name>A0A4P9VSV5_9GAMM</name>
<dbReference type="InterPro" id="IPR009000">
    <property type="entry name" value="Transl_B-barrel_sf"/>
</dbReference>
<keyword evidence="1 5" id="KW-0963">Cytoplasm</keyword>
<dbReference type="GO" id="GO:0005737">
    <property type="term" value="C:cytoplasm"/>
    <property type="evidence" value="ECO:0007669"/>
    <property type="project" value="UniProtKB-SubCell"/>
</dbReference>
<dbReference type="InterPro" id="IPR011033">
    <property type="entry name" value="PRC_barrel-like_sf"/>
</dbReference>
<proteinExistence type="inferred from homology"/>
<dbReference type="Gene3D" id="2.30.30.240">
    <property type="entry name" value="PRC-barrel domain"/>
    <property type="match status" value="1"/>
</dbReference>
<comment type="similarity">
    <text evidence="5">Belongs to the RimM family.</text>
</comment>
<accession>A0A4P9VSV5</accession>
<dbReference type="InterPro" id="IPR002676">
    <property type="entry name" value="RimM_N"/>
</dbReference>
<reference evidence="7 8" key="1">
    <citation type="submission" date="2017-04" db="EMBL/GenBank/DDBJ databases">
        <title>Draft genome sequence of Zooshikella ganghwensis VG4 isolated from Red Sea sediments.</title>
        <authorList>
            <person name="Rehman Z."/>
            <person name="Alam I."/>
            <person name="Kamau A."/>
            <person name="Bajic V."/>
            <person name="Leiknes T."/>
        </authorList>
    </citation>
    <scope>NUCLEOTIDE SEQUENCE [LARGE SCALE GENOMIC DNA]</scope>
    <source>
        <strain evidence="7 8">VG4</strain>
    </source>
</reference>